<keyword evidence="2" id="KW-1185">Reference proteome</keyword>
<dbReference type="OrthoDB" id="10367507at2759"/>
<evidence type="ECO:0000313" key="2">
    <source>
        <dbReference type="Proteomes" id="UP000887116"/>
    </source>
</evidence>
<gene>
    <name evidence="1" type="primary">AVEN_269857_1</name>
    <name evidence="1" type="ORF">TNCT_551941</name>
</gene>
<dbReference type="EMBL" id="BMAO01017060">
    <property type="protein sequence ID" value="GFR13076.1"/>
    <property type="molecule type" value="Genomic_DNA"/>
</dbReference>
<name>A0A8X6LJH3_TRICU</name>
<sequence>MATLNQAKMPLTCEMSCVQKKPRKCPPQTTTAELYEGSLSSQPHFASDLYGHSNRLAGGHKTQRMALTRYGALNRLLTLNQAFSLWAVLSCRLPRREMVAFT</sequence>
<organism evidence="1 2">
    <name type="scientific">Trichonephila clavata</name>
    <name type="common">Joro spider</name>
    <name type="synonym">Nephila clavata</name>
    <dbReference type="NCBI Taxonomy" id="2740835"/>
    <lineage>
        <taxon>Eukaryota</taxon>
        <taxon>Metazoa</taxon>
        <taxon>Ecdysozoa</taxon>
        <taxon>Arthropoda</taxon>
        <taxon>Chelicerata</taxon>
        <taxon>Arachnida</taxon>
        <taxon>Araneae</taxon>
        <taxon>Araneomorphae</taxon>
        <taxon>Entelegynae</taxon>
        <taxon>Araneoidea</taxon>
        <taxon>Nephilidae</taxon>
        <taxon>Trichonephila</taxon>
    </lineage>
</organism>
<dbReference type="Proteomes" id="UP000887116">
    <property type="component" value="Unassembled WGS sequence"/>
</dbReference>
<comment type="caution">
    <text evidence="1">The sequence shown here is derived from an EMBL/GenBank/DDBJ whole genome shotgun (WGS) entry which is preliminary data.</text>
</comment>
<dbReference type="AlphaFoldDB" id="A0A8X6LJH3"/>
<accession>A0A8X6LJH3</accession>
<protein>
    <submittedName>
        <fullName evidence="1">Uncharacterized protein</fullName>
    </submittedName>
</protein>
<reference evidence="1" key="1">
    <citation type="submission" date="2020-07" db="EMBL/GenBank/DDBJ databases">
        <title>Multicomponent nature underlies the extraordinary mechanical properties of spider dragline silk.</title>
        <authorList>
            <person name="Kono N."/>
            <person name="Nakamura H."/>
            <person name="Mori M."/>
            <person name="Yoshida Y."/>
            <person name="Ohtoshi R."/>
            <person name="Malay A.D."/>
            <person name="Moran D.A.P."/>
            <person name="Tomita M."/>
            <person name="Numata K."/>
            <person name="Arakawa K."/>
        </authorList>
    </citation>
    <scope>NUCLEOTIDE SEQUENCE</scope>
</reference>
<evidence type="ECO:0000313" key="1">
    <source>
        <dbReference type="EMBL" id="GFR13076.1"/>
    </source>
</evidence>
<proteinExistence type="predicted"/>